<organism evidence="1 2">
    <name type="scientific">Drosophila rubida</name>
    <dbReference type="NCBI Taxonomy" id="30044"/>
    <lineage>
        <taxon>Eukaryota</taxon>
        <taxon>Metazoa</taxon>
        <taxon>Ecdysozoa</taxon>
        <taxon>Arthropoda</taxon>
        <taxon>Hexapoda</taxon>
        <taxon>Insecta</taxon>
        <taxon>Pterygota</taxon>
        <taxon>Neoptera</taxon>
        <taxon>Endopterygota</taxon>
        <taxon>Diptera</taxon>
        <taxon>Brachycera</taxon>
        <taxon>Muscomorpha</taxon>
        <taxon>Ephydroidea</taxon>
        <taxon>Drosophilidae</taxon>
        <taxon>Drosophila</taxon>
    </lineage>
</organism>
<feature type="non-terminal residue" evidence="1">
    <location>
        <position position="1"/>
    </location>
</feature>
<dbReference type="EMBL" id="JAJJHW010002585">
    <property type="protein sequence ID" value="KAH8370458.1"/>
    <property type="molecule type" value="Genomic_DNA"/>
</dbReference>
<keyword evidence="2" id="KW-1185">Reference proteome</keyword>
<gene>
    <name evidence="1" type="ORF">KR093_003592</name>
</gene>
<dbReference type="PANTHER" id="PTHR40552">
    <property type="entry name" value="AT05186P-RELATED"/>
    <property type="match status" value="1"/>
</dbReference>
<protein>
    <submittedName>
        <fullName evidence="1">Uncharacterized protein</fullName>
    </submittedName>
</protein>
<dbReference type="AlphaFoldDB" id="A0AAD4JYV5"/>
<reference evidence="1" key="1">
    <citation type="journal article" date="2021" name="Mol. Ecol. Resour.">
        <title>Phylogenomic analyses of the genus Drosophila reveals genomic signals of climate adaptation.</title>
        <authorList>
            <person name="Li F."/>
            <person name="Rane R.V."/>
            <person name="Luria V."/>
            <person name="Xiong Z."/>
            <person name="Chen J."/>
            <person name="Li Z."/>
            <person name="Catullo R.A."/>
            <person name="Griffin P.C."/>
            <person name="Schiffer M."/>
            <person name="Pearce S."/>
            <person name="Lee S.F."/>
            <person name="McElroy K."/>
            <person name="Stocker A."/>
            <person name="Shirriffs J."/>
            <person name="Cockerell F."/>
            <person name="Coppin C."/>
            <person name="Sgro C.M."/>
            <person name="Karger A."/>
            <person name="Cain J.W."/>
            <person name="Weber J.A."/>
            <person name="Santpere G."/>
            <person name="Kirschner M.W."/>
            <person name="Hoffmann A.A."/>
            <person name="Oakeshott J.G."/>
            <person name="Zhang G."/>
        </authorList>
    </citation>
    <scope>NUCLEOTIDE SEQUENCE</scope>
    <source>
        <strain evidence="1">BGI-SZ-2011g</strain>
    </source>
</reference>
<accession>A0AAD4JYV5</accession>
<name>A0AAD4JYV5_9MUSC</name>
<proteinExistence type="predicted"/>
<evidence type="ECO:0000313" key="2">
    <source>
        <dbReference type="Proteomes" id="UP001200034"/>
    </source>
</evidence>
<evidence type="ECO:0000313" key="1">
    <source>
        <dbReference type="EMBL" id="KAH8370458.1"/>
    </source>
</evidence>
<feature type="non-terminal residue" evidence="1">
    <location>
        <position position="266"/>
    </location>
</feature>
<dbReference type="Proteomes" id="UP001200034">
    <property type="component" value="Unassembled WGS sequence"/>
</dbReference>
<comment type="caution">
    <text evidence="1">The sequence shown here is derived from an EMBL/GenBank/DDBJ whole genome shotgun (WGS) entry which is preliminary data.</text>
</comment>
<dbReference type="PANTHER" id="PTHR40552:SF6">
    <property type="entry name" value="FI09606P-RELATED"/>
    <property type="match status" value="1"/>
</dbReference>
<dbReference type="Gene3D" id="3.90.70.120">
    <property type="match status" value="1"/>
</dbReference>
<sequence>LRELHRNSPLAALCETRVWLTPPAGLPIWSRRLVQNMAGALRQLREASKWHDYDVEIEGHLWSLWGSLHPRANCFERHCQGHQTLACCVVACCAASAFRHQKEWLPKFLDAIVLNGDKYYRESLAQRGRSGRPLTLGELALDCGFQDIRFMVQTQLVCFGQLYSSPNAHHMGLFEALNYFFTRHQLGILECRQHYLAFGHSTAYDGGYFLYDCAWGAPVFPENMGASYVLRAKHLYLLLYCIIVTLNVRQLEVGFQLFSVDIGRVA</sequence>